<dbReference type="AlphaFoldDB" id="A0A1R1EP33"/>
<name>A0A1R1EP33_9BACL</name>
<evidence type="ECO:0000313" key="4">
    <source>
        <dbReference type="Proteomes" id="UP000187172"/>
    </source>
</evidence>
<dbReference type="InterPro" id="IPR016181">
    <property type="entry name" value="Acyl_CoA_acyltransferase"/>
</dbReference>
<dbReference type="PANTHER" id="PTHR13947:SF37">
    <property type="entry name" value="LD18367P"/>
    <property type="match status" value="1"/>
</dbReference>
<evidence type="ECO:0000259" key="2">
    <source>
        <dbReference type="PROSITE" id="PS51186"/>
    </source>
</evidence>
<dbReference type="PROSITE" id="PS51186">
    <property type="entry name" value="GNAT"/>
    <property type="match status" value="1"/>
</dbReference>
<dbReference type="PANTHER" id="PTHR13947">
    <property type="entry name" value="GNAT FAMILY N-ACETYLTRANSFERASE"/>
    <property type="match status" value="1"/>
</dbReference>
<dbReference type="STRING" id="297318.BK138_16945"/>
<protein>
    <submittedName>
        <fullName evidence="3">N-acetyltransferase</fullName>
    </submittedName>
</protein>
<evidence type="ECO:0000313" key="3">
    <source>
        <dbReference type="EMBL" id="OMF53529.1"/>
    </source>
</evidence>
<dbReference type="InterPro" id="IPR000182">
    <property type="entry name" value="GNAT_dom"/>
</dbReference>
<keyword evidence="4" id="KW-1185">Reference proteome</keyword>
<keyword evidence="1 3" id="KW-0808">Transferase</keyword>
<reference evidence="3 4" key="1">
    <citation type="submission" date="2016-11" db="EMBL/GenBank/DDBJ databases">
        <title>Paenibacillus species isolates.</title>
        <authorList>
            <person name="Beno S.M."/>
        </authorList>
    </citation>
    <scope>NUCLEOTIDE SEQUENCE [LARGE SCALE GENOMIC DNA]</scope>
    <source>
        <strain evidence="3 4">FSL R5-0378</strain>
    </source>
</reference>
<feature type="domain" description="N-acetyltransferase" evidence="2">
    <location>
        <begin position="12"/>
        <end position="155"/>
    </location>
</feature>
<gene>
    <name evidence="3" type="ORF">BK138_16945</name>
</gene>
<dbReference type="SUPFAM" id="SSF55729">
    <property type="entry name" value="Acyl-CoA N-acyltransferases (Nat)"/>
    <property type="match status" value="1"/>
</dbReference>
<organism evidence="3 4">
    <name type="scientific">Paenibacillus rhizosphaerae</name>
    <dbReference type="NCBI Taxonomy" id="297318"/>
    <lineage>
        <taxon>Bacteria</taxon>
        <taxon>Bacillati</taxon>
        <taxon>Bacillota</taxon>
        <taxon>Bacilli</taxon>
        <taxon>Bacillales</taxon>
        <taxon>Paenibacillaceae</taxon>
        <taxon>Paenibacillus</taxon>
    </lineage>
</organism>
<dbReference type="Gene3D" id="3.40.630.30">
    <property type="match status" value="1"/>
</dbReference>
<dbReference type="Proteomes" id="UP000187172">
    <property type="component" value="Unassembled WGS sequence"/>
</dbReference>
<dbReference type="CDD" id="cd04301">
    <property type="entry name" value="NAT_SF"/>
    <property type="match status" value="1"/>
</dbReference>
<accession>A0A1R1EP33</accession>
<sequence>MIMNSNLSAPTLQIRKSNCNCDLESVTALMRELNYPTTINVMRERMEASEDNPKLCTMVAELDGEVVGMVALNQVHSYATGETATQVSALIVSEKHRGQGIGKRLIRSSEEWGRAHGSQVLFLTSGNRVERAPAHAFYEHIGFDKVGYRFIRKLK</sequence>
<dbReference type="EMBL" id="MRTP01000004">
    <property type="protein sequence ID" value="OMF53529.1"/>
    <property type="molecule type" value="Genomic_DNA"/>
</dbReference>
<evidence type="ECO:0000256" key="1">
    <source>
        <dbReference type="ARBA" id="ARBA00022679"/>
    </source>
</evidence>
<proteinExistence type="predicted"/>
<dbReference type="GO" id="GO:0008080">
    <property type="term" value="F:N-acetyltransferase activity"/>
    <property type="evidence" value="ECO:0007669"/>
    <property type="project" value="InterPro"/>
</dbReference>
<dbReference type="Pfam" id="PF00583">
    <property type="entry name" value="Acetyltransf_1"/>
    <property type="match status" value="1"/>
</dbReference>
<comment type="caution">
    <text evidence="3">The sequence shown here is derived from an EMBL/GenBank/DDBJ whole genome shotgun (WGS) entry which is preliminary data.</text>
</comment>
<dbReference type="InterPro" id="IPR050769">
    <property type="entry name" value="NAT_camello-type"/>
</dbReference>